<feature type="compositionally biased region" description="Polar residues" evidence="1">
    <location>
        <begin position="401"/>
        <end position="410"/>
    </location>
</feature>
<feature type="region of interest" description="Disordered" evidence="1">
    <location>
        <begin position="272"/>
        <end position="410"/>
    </location>
</feature>
<proteinExistence type="predicted"/>
<evidence type="ECO:0000256" key="1">
    <source>
        <dbReference type="SAM" id="MobiDB-lite"/>
    </source>
</evidence>
<dbReference type="EMBL" id="CAJNNV010032906">
    <property type="protein sequence ID" value="CAE8641500.1"/>
    <property type="molecule type" value="Genomic_DNA"/>
</dbReference>
<feature type="region of interest" description="Disordered" evidence="1">
    <location>
        <begin position="1"/>
        <end position="54"/>
    </location>
</feature>
<feature type="compositionally biased region" description="Basic and acidic residues" evidence="1">
    <location>
        <begin position="1"/>
        <end position="20"/>
    </location>
</feature>
<sequence>ELEDLKRENREKQNELDRLKSQKQAPKSKPATPGGEDNGAEERGLRQSEANDFQEQLRRLREQLEAQLAEARREAEKQRQRAEDALKRLADETKKADQMLAELRKRLLEMERLLQKAGLGQEAADAIFESGLADFMKNDVFDRLYRDALRRMRSQAEAQARLLEESSAQFLRVINDLYQAPRMALDAAMGMLDRPRRLSNVGDPSPMFQPTSPLQVMRLALPSFDNPTPAMSPAHSRLRSKEEPAEEVGQLAVGPLAVGHLAASAVRALGAADASPPVPMRRVPPHRLGPVAGGREESTEGLLLVSQLGSKDRGRSLSEDEVPGGRSRAPATAPAAYPGRRPRQTADGRPGAGQQAQAAMSRMIGPSSADTSLLQVGMPRGELIRGSPGSVASRAARSRSPQMTSVERSA</sequence>
<protein>
    <submittedName>
        <fullName evidence="2">Uncharacterized protein</fullName>
    </submittedName>
</protein>
<dbReference type="Proteomes" id="UP000654075">
    <property type="component" value="Unassembled WGS sequence"/>
</dbReference>
<comment type="caution">
    <text evidence="2">The sequence shown here is derived from an EMBL/GenBank/DDBJ whole genome shotgun (WGS) entry which is preliminary data.</text>
</comment>
<accession>A0A813HVW5</accession>
<evidence type="ECO:0000313" key="3">
    <source>
        <dbReference type="Proteomes" id="UP000654075"/>
    </source>
</evidence>
<dbReference type="AlphaFoldDB" id="A0A813HVW5"/>
<name>A0A813HVW5_POLGL</name>
<feature type="non-terminal residue" evidence="2">
    <location>
        <position position="410"/>
    </location>
</feature>
<gene>
    <name evidence="2" type="ORF">PGLA1383_LOCUS56124</name>
</gene>
<organism evidence="2 3">
    <name type="scientific">Polarella glacialis</name>
    <name type="common">Dinoflagellate</name>
    <dbReference type="NCBI Taxonomy" id="89957"/>
    <lineage>
        <taxon>Eukaryota</taxon>
        <taxon>Sar</taxon>
        <taxon>Alveolata</taxon>
        <taxon>Dinophyceae</taxon>
        <taxon>Suessiales</taxon>
        <taxon>Suessiaceae</taxon>
        <taxon>Polarella</taxon>
    </lineage>
</organism>
<evidence type="ECO:0000313" key="2">
    <source>
        <dbReference type="EMBL" id="CAE8641500.1"/>
    </source>
</evidence>
<dbReference type="OrthoDB" id="448855at2759"/>
<reference evidence="2" key="1">
    <citation type="submission" date="2021-02" db="EMBL/GenBank/DDBJ databases">
        <authorList>
            <person name="Dougan E. K."/>
            <person name="Rhodes N."/>
            <person name="Thang M."/>
            <person name="Chan C."/>
        </authorList>
    </citation>
    <scope>NUCLEOTIDE SEQUENCE</scope>
</reference>
<feature type="non-terminal residue" evidence="2">
    <location>
        <position position="1"/>
    </location>
</feature>
<keyword evidence="3" id="KW-1185">Reference proteome</keyword>